<feature type="region of interest" description="Disordered" evidence="1">
    <location>
        <begin position="835"/>
        <end position="864"/>
    </location>
</feature>
<dbReference type="GO" id="GO:0006406">
    <property type="term" value="P:mRNA export from nucleus"/>
    <property type="evidence" value="ECO:0007669"/>
    <property type="project" value="TreeGrafter"/>
</dbReference>
<dbReference type="STRING" id="1314777.A0A164NIB5"/>
<feature type="region of interest" description="Disordered" evidence="1">
    <location>
        <begin position="490"/>
        <end position="696"/>
    </location>
</feature>
<evidence type="ECO:0000313" key="3">
    <source>
        <dbReference type="EMBL" id="KZS87733.1"/>
    </source>
</evidence>
<feature type="compositionally biased region" description="Low complexity" evidence="1">
    <location>
        <begin position="585"/>
        <end position="650"/>
    </location>
</feature>
<dbReference type="PANTHER" id="PTHR12436">
    <property type="entry name" value="80 KDA MCM3-ASSOCIATED PROTEIN"/>
    <property type="match status" value="1"/>
</dbReference>
<dbReference type="GO" id="GO:0070390">
    <property type="term" value="C:transcription export complex 2"/>
    <property type="evidence" value="ECO:0007669"/>
    <property type="project" value="TreeGrafter"/>
</dbReference>
<evidence type="ECO:0000256" key="1">
    <source>
        <dbReference type="SAM" id="MobiDB-lite"/>
    </source>
</evidence>
<dbReference type="OrthoDB" id="264795at2759"/>
<feature type="region of interest" description="Disordered" evidence="1">
    <location>
        <begin position="1216"/>
        <end position="1282"/>
    </location>
</feature>
<feature type="region of interest" description="Disordered" evidence="1">
    <location>
        <begin position="308"/>
        <end position="355"/>
    </location>
</feature>
<dbReference type="Gene3D" id="1.25.40.990">
    <property type="match status" value="1"/>
</dbReference>
<dbReference type="Pfam" id="PF03399">
    <property type="entry name" value="SAC3_GANP"/>
    <property type="match status" value="1"/>
</dbReference>
<accession>A0A164NIB5</accession>
<feature type="compositionally biased region" description="Low complexity" evidence="1">
    <location>
        <begin position="329"/>
        <end position="355"/>
    </location>
</feature>
<dbReference type="EMBL" id="KV419445">
    <property type="protein sequence ID" value="KZS87733.1"/>
    <property type="molecule type" value="Genomic_DNA"/>
</dbReference>
<feature type="compositionally biased region" description="Polar residues" evidence="1">
    <location>
        <begin position="532"/>
        <end position="546"/>
    </location>
</feature>
<gene>
    <name evidence="3" type="ORF">SISNIDRAFT_460672</name>
</gene>
<dbReference type="GO" id="GO:0005737">
    <property type="term" value="C:cytoplasm"/>
    <property type="evidence" value="ECO:0007669"/>
    <property type="project" value="TreeGrafter"/>
</dbReference>
<keyword evidence="4" id="KW-1185">Reference proteome</keyword>
<feature type="compositionally biased region" description="Low complexity" evidence="1">
    <location>
        <begin position="659"/>
        <end position="670"/>
    </location>
</feature>
<organism evidence="3 4">
    <name type="scientific">Sistotremastrum niveocremeum HHB9708</name>
    <dbReference type="NCBI Taxonomy" id="1314777"/>
    <lineage>
        <taxon>Eukaryota</taxon>
        <taxon>Fungi</taxon>
        <taxon>Dikarya</taxon>
        <taxon>Basidiomycota</taxon>
        <taxon>Agaricomycotina</taxon>
        <taxon>Agaricomycetes</taxon>
        <taxon>Sistotremastrales</taxon>
        <taxon>Sistotremastraceae</taxon>
        <taxon>Sertulicium</taxon>
        <taxon>Sertulicium niveocremeum</taxon>
    </lineage>
</organism>
<dbReference type="InterPro" id="IPR005062">
    <property type="entry name" value="SAC3/GANP/THP3_conserved"/>
</dbReference>
<feature type="region of interest" description="Disordered" evidence="1">
    <location>
        <begin position="1327"/>
        <end position="1349"/>
    </location>
</feature>
<feature type="domain" description="SAC3/GANP/THP3 conserved" evidence="2">
    <location>
        <begin position="23"/>
        <end position="282"/>
    </location>
</feature>
<protein>
    <recommendedName>
        <fullName evidence="2">SAC3/GANP/THP3 conserved domain-containing protein</fullName>
    </recommendedName>
</protein>
<reference evidence="3 4" key="1">
    <citation type="journal article" date="2016" name="Mol. Biol. Evol.">
        <title>Comparative Genomics of Early-Diverging Mushroom-Forming Fungi Provides Insights into the Origins of Lignocellulose Decay Capabilities.</title>
        <authorList>
            <person name="Nagy L.G."/>
            <person name="Riley R."/>
            <person name="Tritt A."/>
            <person name="Adam C."/>
            <person name="Daum C."/>
            <person name="Floudas D."/>
            <person name="Sun H."/>
            <person name="Yadav J.S."/>
            <person name="Pangilinan J."/>
            <person name="Larsson K.H."/>
            <person name="Matsuura K."/>
            <person name="Barry K."/>
            <person name="Labutti K."/>
            <person name="Kuo R."/>
            <person name="Ohm R.A."/>
            <person name="Bhattacharya S.S."/>
            <person name="Shirouzu T."/>
            <person name="Yoshinaga Y."/>
            <person name="Martin F.M."/>
            <person name="Grigoriev I.V."/>
            <person name="Hibbett D.S."/>
        </authorList>
    </citation>
    <scope>NUCLEOTIDE SEQUENCE [LARGE SCALE GENOMIC DNA]</scope>
    <source>
        <strain evidence="3 4">HHB9708</strain>
    </source>
</reference>
<dbReference type="PANTHER" id="PTHR12436:SF3">
    <property type="entry name" value="GERMINAL-CENTER ASSOCIATED NUCLEAR PROTEIN"/>
    <property type="match status" value="1"/>
</dbReference>
<name>A0A164NIB5_9AGAM</name>
<dbReference type="Proteomes" id="UP000076722">
    <property type="component" value="Unassembled WGS sequence"/>
</dbReference>
<sequence>MPDPDARYKIEDAITMKGTCEDMCAEYERHEREAKALIDPWEYVGGPSSKARPKRIDHALAVRCYQRGVGDQALPSDLRTPAACLRTVDYLFNLFDTNSLPATHAFIRDRTRSVRQDLRLQRIEDDVAKQITERCARFHIMSLHELRELPKDRFDPSIEATQIGQTLQSLKELPGTFSPEFRSYYSIFHIKNEPPEAPPDSMPSLTATFAVAFHEEVKKASPAFNRRSEIKVGTEGVELFNQFASRMLDGGPQLAGNFEDSKSAKWRRATVFLISCLLEFHFGSGCVAGIEERRQGLSNLDIVNSDLGDEPINHQSSPAPLADRSQADASSAPTTSLPTASSPFQTPAPPAAQASGIQGFSTFTSPFASASNTFASPFSKNTTQQPGPSIQSVFGNSVSSSPFASSSKSVFAPQAASSSAFGFKSAFGTGVNGSSLNPAAAAFLPSSSSSGEKLSFGYSDDPVVASPSPVPGGAGSSTSSNVNTATSGSVFASNAPVEPHPVQPSGFSIFGASRREEGNPSPPISQPLLEPQPSQSAPESTPSKSGAFSHPPVSPPKPLSFPTAPSSAFTPLLKESASASVQPDPLNSSSLSSNHLPSFPSSSKGFSGGFTPQPSLFSTSASASSSPTPFPTPSTSLFPPTQVPHSSEPPKAQPPPFPSFTSPSASAPPVVEDDVPPADTVLTPSSASKGKERATDQNYTKYSHALFDLMITSVTASTAAEALAAELHSRHQQRVLKMALSKWVDRAIQKAERWAAKVDRKTGVKRERVMSVNGQSSTNGVYSHGDGPYQNYRRIRRRVGENVDLMDALKEREDRRARHWSAGTFLEVVRGRVEGDSSSNSVEDHHFSPGSSSSKSARGLNDSTAVPPLPMDWEIWMSLNDENEQSALWLRTKFDQSSEASDHGVLRIPLYDTQDTADGSPGLLIFECTPMAEGVSGHERSRIIQNDASRLSSFLSSVPSDRIYSTALIVITWTSDMIKDLPVPLAAAINPFLDNGVLHDRRILGLGGLSAKVDSHDAFIDIMEAIPLDIAGSLSQRFSPSNLIKYLAQPWISTLEAAQGLCLGMDYGRHSMNGYVLSAMLSLLDRVADAIQRVSGVDPIPTPPSLTVRGFDDNASSFAAVLRYMESPYFSADPDAIGLRDSLVEALRTNEEFPTGAIARGIAQILSNRLEHALKAHAESYRISRHRLQMALQSVENSSKNTLSDLQAQRRTMGVQTWQTAARRKVDETAPVVNGRSPPKRVRYSEPDAPPPVESTPQLDATSTPPTALAAPPAHSRVEPDRPLTLEDLQPLPVEVSKNESGPSASLSHVSSLRFRAQKILEKYRKNTDADDANTSISTHSSPGASVSTEDTILQRQYSSNQQPVVTAPSYTDVLTHRTDFVISGNIRRW</sequence>
<proteinExistence type="predicted"/>
<evidence type="ECO:0000259" key="2">
    <source>
        <dbReference type="Pfam" id="PF03399"/>
    </source>
</evidence>
<dbReference type="InterPro" id="IPR045107">
    <property type="entry name" value="SAC3/GANP/THP3"/>
</dbReference>
<feature type="compositionally biased region" description="Polar residues" evidence="1">
    <location>
        <begin position="1333"/>
        <end position="1349"/>
    </location>
</feature>
<evidence type="ECO:0000313" key="4">
    <source>
        <dbReference type="Proteomes" id="UP000076722"/>
    </source>
</evidence>
<feature type="compositionally biased region" description="Low complexity" evidence="1">
    <location>
        <begin position="1261"/>
        <end position="1274"/>
    </location>
</feature>